<feature type="domain" description="CMP/dCMP-type deaminase" evidence="15">
    <location>
        <begin position="2"/>
        <end position="122"/>
    </location>
</feature>
<dbReference type="GO" id="GO:0008703">
    <property type="term" value="F:5-amino-6-(5-phosphoribosylamino)uracil reductase activity"/>
    <property type="evidence" value="ECO:0007669"/>
    <property type="project" value="UniProtKB-EC"/>
</dbReference>
<proteinExistence type="inferred from homology"/>
<dbReference type="SUPFAM" id="SSF53927">
    <property type="entry name" value="Cytidine deaminase-like"/>
    <property type="match status" value="1"/>
</dbReference>
<organism evidence="16 17">
    <name type="scientific">Candidatus Devosia phytovorans</name>
    <dbReference type="NCBI Taxonomy" id="3121372"/>
    <lineage>
        <taxon>Bacteria</taxon>
        <taxon>Pseudomonadati</taxon>
        <taxon>Pseudomonadota</taxon>
        <taxon>Alphaproteobacteria</taxon>
        <taxon>Hyphomicrobiales</taxon>
        <taxon>Devosiaceae</taxon>
        <taxon>Devosia</taxon>
    </lineage>
</organism>
<evidence type="ECO:0000256" key="11">
    <source>
        <dbReference type="ARBA" id="ARBA00022833"/>
    </source>
</evidence>
<evidence type="ECO:0000256" key="10">
    <source>
        <dbReference type="ARBA" id="ARBA00022723"/>
    </source>
</evidence>
<dbReference type="PANTHER" id="PTHR38011:SF7">
    <property type="entry name" value="2,5-DIAMINO-6-RIBOSYLAMINO-4(3H)-PYRIMIDINONE 5'-PHOSPHATE REDUCTASE"/>
    <property type="match status" value="1"/>
</dbReference>
<keyword evidence="12" id="KW-0521">NADP</keyword>
<keyword evidence="13 16" id="KW-0560">Oxidoreductase</keyword>
<evidence type="ECO:0000256" key="3">
    <source>
        <dbReference type="ARBA" id="ARBA00004910"/>
    </source>
</evidence>
<evidence type="ECO:0000313" key="16">
    <source>
        <dbReference type="EMBL" id="WEK06490.1"/>
    </source>
</evidence>
<dbReference type="PROSITE" id="PS51747">
    <property type="entry name" value="CYT_DCMP_DEAMINASES_2"/>
    <property type="match status" value="1"/>
</dbReference>
<dbReference type="InterPro" id="IPR016192">
    <property type="entry name" value="APOBEC/CMP_deaminase_Zn-bd"/>
</dbReference>
<sequence>MTDLTPEDRRWLDAAARYAAPFQGTTADNPAVAALIVDQIEQTLIARAVTARAGRSHAEAQAIAAAGFEAAGRTLYVTLEPCNGWDRTPPCADAIIRSGIMRVVIGALDPWSKGSVAHLQSAGVEVVVAQHAPSIALYAGRVLRHTDSRPMVNIALVVSADGRIDLAQPGTLGRNWLDMLRSRSDAILVGAATAKADPDLTVRLPGLERRTPLRVVLSGATGVDRRMNLIGGFSGHRTAIIAQTDVAVDAPVSVETIRVAGDNGRPDLRETLKALGARKVQNLLVEPGQRLLAAMLEADLVDGVSLLTTTARRGEGGTLASPDGPLADLLGAAGLVEIERQRLGEDTLQRYTRILPPV</sequence>
<reference evidence="16" key="1">
    <citation type="submission" date="2023-03" db="EMBL/GenBank/DDBJ databases">
        <title>Andean soil-derived lignocellulolytic bacterial consortium as a source of novel taxa and putative plastic-active enzymes.</title>
        <authorList>
            <person name="Diaz-Garcia L."/>
            <person name="Chuvochina M."/>
            <person name="Feuerriegel G."/>
            <person name="Bunk B."/>
            <person name="Sproer C."/>
            <person name="Streit W.R."/>
            <person name="Rodriguez L.M."/>
            <person name="Overmann J."/>
            <person name="Jimenez D.J."/>
        </authorList>
    </citation>
    <scope>NUCLEOTIDE SEQUENCE</scope>
    <source>
        <strain evidence="16">MAG 4196</strain>
    </source>
</reference>
<dbReference type="PROSITE" id="PS00903">
    <property type="entry name" value="CYT_DCMP_DEAMINASES_1"/>
    <property type="match status" value="1"/>
</dbReference>
<dbReference type="InterPro" id="IPR004794">
    <property type="entry name" value="Eubact_RibD"/>
</dbReference>
<evidence type="ECO:0000256" key="13">
    <source>
        <dbReference type="ARBA" id="ARBA00023002"/>
    </source>
</evidence>
<evidence type="ECO:0000256" key="12">
    <source>
        <dbReference type="ARBA" id="ARBA00022857"/>
    </source>
</evidence>
<comment type="similarity">
    <text evidence="5">In the C-terminal section; belongs to the HTP reductase family.</text>
</comment>
<evidence type="ECO:0000256" key="8">
    <source>
        <dbReference type="ARBA" id="ARBA00019930"/>
    </source>
</evidence>
<dbReference type="GO" id="GO:0008270">
    <property type="term" value="F:zinc ion binding"/>
    <property type="evidence" value="ECO:0007669"/>
    <property type="project" value="InterPro"/>
</dbReference>
<gene>
    <name evidence="16" type="primary">ribD</name>
    <name evidence="16" type="ORF">P0Y65_09690</name>
</gene>
<accession>A0AAJ5VYF5</accession>
<comment type="function">
    <text evidence="1">Converts 2,5-diamino-6-(ribosylamino)-4(3h)-pyrimidinone 5'-phosphate into 5-amino-6-(ribosylamino)-2,4(1h,3h)-pyrimidinedione 5'-phosphate.</text>
</comment>
<dbReference type="EC" id="1.1.1.193" evidence="7"/>
<keyword evidence="9" id="KW-0686">Riboflavin biosynthesis</keyword>
<dbReference type="AlphaFoldDB" id="A0AAJ5VYF5"/>
<dbReference type="GO" id="GO:0008835">
    <property type="term" value="F:diaminohydroxyphosphoribosylaminopyrimidine deaminase activity"/>
    <property type="evidence" value="ECO:0007669"/>
    <property type="project" value="UniProtKB-EC"/>
</dbReference>
<evidence type="ECO:0000256" key="14">
    <source>
        <dbReference type="ARBA" id="ARBA00023268"/>
    </source>
</evidence>
<evidence type="ECO:0000256" key="5">
    <source>
        <dbReference type="ARBA" id="ARBA00007417"/>
    </source>
</evidence>
<evidence type="ECO:0000259" key="15">
    <source>
        <dbReference type="PROSITE" id="PS51747"/>
    </source>
</evidence>
<dbReference type="InterPro" id="IPR016193">
    <property type="entry name" value="Cytidine_deaminase-like"/>
</dbReference>
<dbReference type="Proteomes" id="UP001217476">
    <property type="component" value="Chromosome"/>
</dbReference>
<comment type="pathway">
    <text evidence="3">Cofactor biosynthesis; riboflavin biosynthesis; 5-amino-6-(D-ribitylamino)uracil from GTP: step 3/4.</text>
</comment>
<dbReference type="Gene3D" id="3.40.430.10">
    <property type="entry name" value="Dihydrofolate Reductase, subunit A"/>
    <property type="match status" value="1"/>
</dbReference>
<dbReference type="GO" id="GO:0009231">
    <property type="term" value="P:riboflavin biosynthetic process"/>
    <property type="evidence" value="ECO:0007669"/>
    <property type="project" value="UniProtKB-KW"/>
</dbReference>
<keyword evidence="14" id="KW-0511">Multifunctional enzyme</keyword>
<name>A0AAJ5VYF5_9HYPH</name>
<comment type="pathway">
    <text evidence="2">Cofactor biosynthesis; riboflavin biosynthesis; 5-amino-6-(D-ribitylamino)uracil from GTP: step 2/4.</text>
</comment>
<protein>
    <recommendedName>
        <fullName evidence="8">Riboflavin biosynthesis protein RibD</fullName>
        <ecNumber evidence="7">1.1.1.193</ecNumber>
        <ecNumber evidence="6">3.5.4.26</ecNumber>
    </recommendedName>
</protein>
<keyword evidence="11" id="KW-0862">Zinc</keyword>
<dbReference type="Pfam" id="PF01872">
    <property type="entry name" value="RibD_C"/>
    <property type="match status" value="1"/>
</dbReference>
<evidence type="ECO:0000256" key="4">
    <source>
        <dbReference type="ARBA" id="ARBA00005259"/>
    </source>
</evidence>
<dbReference type="EMBL" id="CP119312">
    <property type="protein sequence ID" value="WEK06490.1"/>
    <property type="molecule type" value="Genomic_DNA"/>
</dbReference>
<dbReference type="NCBIfam" id="TIGR00326">
    <property type="entry name" value="eubact_ribD"/>
    <property type="match status" value="1"/>
</dbReference>
<dbReference type="InterPro" id="IPR050765">
    <property type="entry name" value="Riboflavin_Biosynth_HTPR"/>
</dbReference>
<evidence type="ECO:0000313" key="17">
    <source>
        <dbReference type="Proteomes" id="UP001217476"/>
    </source>
</evidence>
<dbReference type="Gene3D" id="3.40.140.10">
    <property type="entry name" value="Cytidine Deaminase, domain 2"/>
    <property type="match status" value="1"/>
</dbReference>
<evidence type="ECO:0000256" key="7">
    <source>
        <dbReference type="ARBA" id="ARBA00013173"/>
    </source>
</evidence>
<keyword evidence="16" id="KW-0378">Hydrolase</keyword>
<dbReference type="SUPFAM" id="SSF53597">
    <property type="entry name" value="Dihydrofolate reductase-like"/>
    <property type="match status" value="1"/>
</dbReference>
<evidence type="ECO:0000256" key="9">
    <source>
        <dbReference type="ARBA" id="ARBA00022619"/>
    </source>
</evidence>
<dbReference type="PANTHER" id="PTHR38011">
    <property type="entry name" value="DIHYDROFOLATE REDUCTASE FAMILY PROTEIN (AFU_ORTHOLOGUE AFUA_8G06820)"/>
    <property type="match status" value="1"/>
</dbReference>
<dbReference type="InterPro" id="IPR002125">
    <property type="entry name" value="CMP_dCMP_dom"/>
</dbReference>
<evidence type="ECO:0000256" key="1">
    <source>
        <dbReference type="ARBA" id="ARBA00002151"/>
    </source>
</evidence>
<dbReference type="InterPro" id="IPR024072">
    <property type="entry name" value="DHFR-like_dom_sf"/>
</dbReference>
<keyword evidence="10" id="KW-0479">Metal-binding</keyword>
<evidence type="ECO:0000256" key="6">
    <source>
        <dbReference type="ARBA" id="ARBA00012766"/>
    </source>
</evidence>
<dbReference type="InterPro" id="IPR002734">
    <property type="entry name" value="RibDG_C"/>
</dbReference>
<evidence type="ECO:0000256" key="2">
    <source>
        <dbReference type="ARBA" id="ARBA00004882"/>
    </source>
</evidence>
<dbReference type="Pfam" id="PF00383">
    <property type="entry name" value="dCMP_cyt_deam_1"/>
    <property type="match status" value="1"/>
</dbReference>
<comment type="similarity">
    <text evidence="4">In the N-terminal section; belongs to the cytidine and deoxycytidylate deaminase family.</text>
</comment>
<dbReference type="EC" id="3.5.4.26" evidence="6"/>